<evidence type="ECO:0000313" key="2">
    <source>
        <dbReference type="EMBL" id="KAF0296402.1"/>
    </source>
</evidence>
<feature type="region of interest" description="Disordered" evidence="1">
    <location>
        <begin position="1"/>
        <end position="21"/>
    </location>
</feature>
<dbReference type="EMBL" id="VIIS01001564">
    <property type="protein sequence ID" value="KAF0296402.1"/>
    <property type="molecule type" value="Genomic_DNA"/>
</dbReference>
<sequence>MASLVRYRRRGRSVSGSRRTLTPSSSFVYEEFRLSTHSVRLSVCLSRLVSSKRRHDAAVPSSPYRSVCRGDTV</sequence>
<name>A0A6A4VZZ5_AMPAM</name>
<dbReference type="Proteomes" id="UP000440578">
    <property type="component" value="Unassembled WGS sequence"/>
</dbReference>
<feature type="compositionally biased region" description="Basic residues" evidence="1">
    <location>
        <begin position="1"/>
        <end position="12"/>
    </location>
</feature>
<keyword evidence="3" id="KW-1185">Reference proteome</keyword>
<gene>
    <name evidence="2" type="ORF">FJT64_000571</name>
</gene>
<reference evidence="2 3" key="1">
    <citation type="submission" date="2019-07" db="EMBL/GenBank/DDBJ databases">
        <title>Draft genome assembly of a fouling barnacle, Amphibalanus amphitrite (Darwin, 1854): The first reference genome for Thecostraca.</title>
        <authorList>
            <person name="Kim W."/>
        </authorList>
    </citation>
    <scope>NUCLEOTIDE SEQUENCE [LARGE SCALE GENOMIC DNA]</scope>
    <source>
        <strain evidence="2">SNU_AA5</strain>
        <tissue evidence="2">Soma without cirri and trophi</tissue>
    </source>
</reference>
<comment type="caution">
    <text evidence="2">The sequence shown here is derived from an EMBL/GenBank/DDBJ whole genome shotgun (WGS) entry which is preliminary data.</text>
</comment>
<evidence type="ECO:0000313" key="3">
    <source>
        <dbReference type="Proteomes" id="UP000440578"/>
    </source>
</evidence>
<protein>
    <submittedName>
        <fullName evidence="2">Uncharacterized protein</fullName>
    </submittedName>
</protein>
<dbReference type="AlphaFoldDB" id="A0A6A4VZZ5"/>
<proteinExistence type="predicted"/>
<accession>A0A6A4VZZ5</accession>
<evidence type="ECO:0000256" key="1">
    <source>
        <dbReference type="SAM" id="MobiDB-lite"/>
    </source>
</evidence>
<organism evidence="2 3">
    <name type="scientific">Amphibalanus amphitrite</name>
    <name type="common">Striped barnacle</name>
    <name type="synonym">Balanus amphitrite</name>
    <dbReference type="NCBI Taxonomy" id="1232801"/>
    <lineage>
        <taxon>Eukaryota</taxon>
        <taxon>Metazoa</taxon>
        <taxon>Ecdysozoa</taxon>
        <taxon>Arthropoda</taxon>
        <taxon>Crustacea</taxon>
        <taxon>Multicrustacea</taxon>
        <taxon>Cirripedia</taxon>
        <taxon>Thoracica</taxon>
        <taxon>Thoracicalcarea</taxon>
        <taxon>Balanomorpha</taxon>
        <taxon>Balanoidea</taxon>
        <taxon>Balanidae</taxon>
        <taxon>Amphibalaninae</taxon>
        <taxon>Amphibalanus</taxon>
    </lineage>
</organism>